<evidence type="ECO:0000313" key="2">
    <source>
        <dbReference type="Proteomes" id="UP000831701"/>
    </source>
</evidence>
<organism evidence="1 2">
    <name type="scientific">Scortum barcoo</name>
    <name type="common">barcoo grunter</name>
    <dbReference type="NCBI Taxonomy" id="214431"/>
    <lineage>
        <taxon>Eukaryota</taxon>
        <taxon>Metazoa</taxon>
        <taxon>Chordata</taxon>
        <taxon>Craniata</taxon>
        <taxon>Vertebrata</taxon>
        <taxon>Euteleostomi</taxon>
        <taxon>Actinopterygii</taxon>
        <taxon>Neopterygii</taxon>
        <taxon>Teleostei</taxon>
        <taxon>Neoteleostei</taxon>
        <taxon>Acanthomorphata</taxon>
        <taxon>Eupercaria</taxon>
        <taxon>Centrarchiformes</taxon>
        <taxon>Terapontoidei</taxon>
        <taxon>Terapontidae</taxon>
        <taxon>Scortum</taxon>
    </lineage>
</organism>
<gene>
    <name evidence="1" type="ORF">L3Q82_008896</name>
</gene>
<keyword evidence="2" id="KW-1185">Reference proteome</keyword>
<evidence type="ECO:0000313" key="1">
    <source>
        <dbReference type="EMBL" id="KAI3377753.1"/>
    </source>
</evidence>
<protein>
    <submittedName>
        <fullName evidence="1">Uncharacterized protein</fullName>
    </submittedName>
</protein>
<proteinExistence type="predicted"/>
<sequence>MMLSVNISFVGKLGYNKESVYYQFCHFDFLFHTDTAVSTHTRTMNYSTEHLSSEEMASEEFDAGTAVACVILGLSFLVGAPGNMLVIWTILRHVKQRSHTVVLILQLAVADLLVLITLPLWIYSLDHSWVFGEASCKALLYIIRVCMFSSIFFITLMGVERFLAMCHPFLMMRWRTKSIMNTCVILLWLLASLLGVPALLTQSLDESEENKQCFMREINSVTQTIVLSCLETLGGFVVPFIILTVCYSLVAAQLRKMSFNSKQKSMVLVHTVVIAFMLCWLPYHIINITDLVCILIKGKENECVPESIIYSSGALVFISSSVNPVLYTFFARNLQGSLQESRLFRLFQEMATHTSRLSEPVVQRETGQRAASTQVELLELPPPIFTCLRSMRKFGYRLFLHVRKPLSCAVYTQKGSEDLLVQHFVLLFHTDTAVSTHTRSMNHSVELSPPKEMAPEEFEGGTAVACVILGLSFLVGAPGNLLVIWTILRHVKQRSHTVVLILHLAVADLLVLITLPVWIYSLAHSWVFGEASCKAMVFMINACMYSSVFLITIMSVERFVAVRYPFASADWKRKKALNKVLLALWTVAFLFSIPVIPTQVVGTEDGEEHCLYRLYTSVAQELVCVLLETLVGYILPFSILVVCYGCLCSRITQMTFKSKRKSTVLIASVVVVFAICWTPHHIGNVLSLIILATEDSFPDAATNLESARSTMTFIAGAMVFISSTVNPILYMFAARSFRSSLRDTGIQKLFRHISSTSPGEGNRELSFVSKRHSNQTNSSQYHFLVHQLRPMGSQYSPQRPALTFPKQPIGRATQVTPKKIERRGEREREKKLWGLSWSPCERNTDFHPSLPVKPVSLDRARSSTSTGRVSDRKLLRASSENYLPFCFFCFSLSLSPFTSIEFPALLFALLITWKKGEPSCYFYFNLCFNCSFLPLWSLMASHSDTLVVFFGATAGANGGKLGSDEREIILLVWQIVDLREKKVGELQRCLVKPDVLELTDQCKEETGLTVDELLKAEPLDEALQQFQQLVSSELKCLGRSSYTLCVDSPLIIRQALHPEASKKNLVLPECFFSFVDLRKEFHKCCPNAGPVQKLTLASMLEYVGLPAVSEQSMGVRDVRSMVQLTLRFLTEPYNHKFSCIETVKYKFDSGTCSKTEPVDSETVIRARGLPWQSSDQDIARFFKGLSIAKGGVALCLNAQGRRNGEALVRFINSEHRDLALERHKHHMGSRYIEVYKATGEEFLKIAGGTSNEVAQFLSKENQVIIRMRGLPFTATPQEVLSFLGPESPVTDSAEGLLFVKYPDGRPTGDAFVLFSCEEYAQNALKKHKQILGKRYIELFRSTAAEVQQVLNRYMSTPLISTLPPSPIVPVPVLATPPFLPAASSTRDCVRLRGLPYTAGIEDILEFMGEHTVDIKPHGVHMVLNQQGRPSGDAFIQMKSSDKAFMVAQKCHKKTMKDRYVEVFQCSTEEMSIVLMGGTLNRSGLSPPPCKLPCLSPPTAYAAFPTPPAILSEAALYQPPLLAAPRPPPQTTAHNPAHTLAYYPPHPHLYMNMNMNYTAYYPSPPVSPSTVSYFAAPPGAVAAAVAAQPHPAAAASSVMPQPGALVRMQGLPYNTGVKDILSFFQGYQLQPDAVLILYNFSGQCSGEALITFPSEEVARRAVAELSNQPFYGQQVHLVFCN</sequence>
<comment type="caution">
    <text evidence="1">The sequence shown here is derived from an EMBL/GenBank/DDBJ whole genome shotgun (WGS) entry which is preliminary data.</text>
</comment>
<accession>A0ACB8XG14</accession>
<name>A0ACB8XG14_9TELE</name>
<dbReference type="Proteomes" id="UP000831701">
    <property type="component" value="Chromosome 1"/>
</dbReference>
<dbReference type="EMBL" id="CM041531">
    <property type="protein sequence ID" value="KAI3377753.1"/>
    <property type="molecule type" value="Genomic_DNA"/>
</dbReference>
<reference evidence="1" key="1">
    <citation type="submission" date="2022-04" db="EMBL/GenBank/DDBJ databases">
        <title>Jade perch genome.</title>
        <authorList>
            <person name="Chao B."/>
        </authorList>
    </citation>
    <scope>NUCLEOTIDE SEQUENCE</scope>
    <source>
        <strain evidence="1">CB-2022</strain>
    </source>
</reference>